<dbReference type="AlphaFoldDB" id="A0AAI8Z2C7"/>
<dbReference type="Proteomes" id="UP001296104">
    <property type="component" value="Unassembled WGS sequence"/>
</dbReference>
<evidence type="ECO:0000313" key="2">
    <source>
        <dbReference type="EMBL" id="CAK4031183.1"/>
    </source>
</evidence>
<comment type="caution">
    <text evidence="2">The sequence shown here is derived from an EMBL/GenBank/DDBJ whole genome shotgun (WGS) entry which is preliminary data.</text>
</comment>
<feature type="coiled-coil region" evidence="1">
    <location>
        <begin position="54"/>
        <end position="109"/>
    </location>
</feature>
<evidence type="ECO:0000256" key="1">
    <source>
        <dbReference type="SAM" id="Coils"/>
    </source>
</evidence>
<proteinExistence type="predicted"/>
<dbReference type="EMBL" id="CAVMBE010000045">
    <property type="protein sequence ID" value="CAK4031183.1"/>
    <property type="molecule type" value="Genomic_DNA"/>
</dbReference>
<keyword evidence="3" id="KW-1185">Reference proteome</keyword>
<evidence type="ECO:0000313" key="3">
    <source>
        <dbReference type="Proteomes" id="UP001296104"/>
    </source>
</evidence>
<gene>
    <name evidence="2" type="ORF">LECACI_7A006341</name>
</gene>
<sequence>MCYYDNYQYACRDWKWGNFRQHCQKEYRTGETCGMKMIFQTLPLQDKCPWCEKIEKKLRRREKAISDYRRWEKEGGKYKASMEKAYEEAKGLEREIENLRAEKDRRYAQIGNTRRA</sequence>
<protein>
    <submittedName>
        <fullName evidence="2">Uncharacterized protein</fullName>
    </submittedName>
</protein>
<keyword evidence="1" id="KW-0175">Coiled coil</keyword>
<reference evidence="2" key="1">
    <citation type="submission" date="2023-11" db="EMBL/GenBank/DDBJ databases">
        <authorList>
            <person name="Alioto T."/>
            <person name="Alioto T."/>
            <person name="Gomez Garrido J."/>
        </authorList>
    </citation>
    <scope>NUCLEOTIDE SEQUENCE</scope>
</reference>
<name>A0AAI8Z2C7_9PEZI</name>
<accession>A0AAI8Z2C7</accession>
<organism evidence="2 3">
    <name type="scientific">Lecanosticta acicola</name>
    <dbReference type="NCBI Taxonomy" id="111012"/>
    <lineage>
        <taxon>Eukaryota</taxon>
        <taxon>Fungi</taxon>
        <taxon>Dikarya</taxon>
        <taxon>Ascomycota</taxon>
        <taxon>Pezizomycotina</taxon>
        <taxon>Dothideomycetes</taxon>
        <taxon>Dothideomycetidae</taxon>
        <taxon>Mycosphaerellales</taxon>
        <taxon>Mycosphaerellaceae</taxon>
        <taxon>Lecanosticta</taxon>
    </lineage>
</organism>